<protein>
    <recommendedName>
        <fullName evidence="4">Transmembrane protein</fullName>
    </recommendedName>
</protein>
<dbReference type="EMBL" id="CAJPWZ010003096">
    <property type="protein sequence ID" value="CAG2251665.1"/>
    <property type="molecule type" value="Genomic_DNA"/>
</dbReference>
<keyword evidence="1" id="KW-0812">Transmembrane</keyword>
<evidence type="ECO:0000256" key="1">
    <source>
        <dbReference type="SAM" id="Phobius"/>
    </source>
</evidence>
<keyword evidence="1" id="KW-1133">Transmembrane helix</keyword>
<keyword evidence="1" id="KW-0472">Membrane</keyword>
<keyword evidence="3" id="KW-1185">Reference proteome</keyword>
<sequence>MLRLQASSDTCSIPRKNSSAGSDLNILCLNCCGIKSRVNYPEFKDIIDNHEIVCLAETKTDDIDVINLPGYEFKMKKKTGKKLKTRSGSIIVGYKEHLKTMIEIIDTEYWFRSCRALSIIALICFLAGAICTGLKVFALKENKALLIAAICTILTASICILTSDILFNAEHR</sequence>
<evidence type="ECO:0008006" key="4">
    <source>
        <dbReference type="Google" id="ProtNLM"/>
    </source>
</evidence>
<comment type="caution">
    <text evidence="2">The sequence shown here is derived from an EMBL/GenBank/DDBJ whole genome shotgun (WGS) entry which is preliminary data.</text>
</comment>
<feature type="transmembrane region" description="Helical" evidence="1">
    <location>
        <begin position="144"/>
        <end position="167"/>
    </location>
</feature>
<dbReference type="AlphaFoldDB" id="A0A8S3VC38"/>
<dbReference type="InterPro" id="IPR036691">
    <property type="entry name" value="Endo/exonu/phosph_ase_sf"/>
</dbReference>
<feature type="transmembrane region" description="Helical" evidence="1">
    <location>
        <begin position="116"/>
        <end position="138"/>
    </location>
</feature>
<reference evidence="2" key="1">
    <citation type="submission" date="2021-03" db="EMBL/GenBank/DDBJ databases">
        <authorList>
            <person name="Bekaert M."/>
        </authorList>
    </citation>
    <scope>NUCLEOTIDE SEQUENCE</scope>
</reference>
<organism evidence="2 3">
    <name type="scientific">Mytilus edulis</name>
    <name type="common">Blue mussel</name>
    <dbReference type="NCBI Taxonomy" id="6550"/>
    <lineage>
        <taxon>Eukaryota</taxon>
        <taxon>Metazoa</taxon>
        <taxon>Spiralia</taxon>
        <taxon>Lophotrochozoa</taxon>
        <taxon>Mollusca</taxon>
        <taxon>Bivalvia</taxon>
        <taxon>Autobranchia</taxon>
        <taxon>Pteriomorphia</taxon>
        <taxon>Mytilida</taxon>
        <taxon>Mytiloidea</taxon>
        <taxon>Mytilidae</taxon>
        <taxon>Mytilinae</taxon>
        <taxon>Mytilus</taxon>
    </lineage>
</organism>
<name>A0A8S3VC38_MYTED</name>
<dbReference type="OrthoDB" id="10467914at2759"/>
<accession>A0A8S3VC38</accession>
<dbReference type="Proteomes" id="UP000683360">
    <property type="component" value="Unassembled WGS sequence"/>
</dbReference>
<gene>
    <name evidence="2" type="ORF">MEDL_63297</name>
</gene>
<evidence type="ECO:0000313" key="2">
    <source>
        <dbReference type="EMBL" id="CAG2251665.1"/>
    </source>
</evidence>
<proteinExistence type="predicted"/>
<dbReference type="Gene3D" id="3.60.10.10">
    <property type="entry name" value="Endonuclease/exonuclease/phosphatase"/>
    <property type="match status" value="1"/>
</dbReference>
<evidence type="ECO:0000313" key="3">
    <source>
        <dbReference type="Proteomes" id="UP000683360"/>
    </source>
</evidence>